<dbReference type="AlphaFoldDB" id="A0A562Q8J6"/>
<proteinExistence type="predicted"/>
<sequence>MPSGIEIPRYFYTVNGSFEKRFNGTFLTGHLHEGVKMASADFWYSLPPC</sequence>
<comment type="caution">
    <text evidence="1">The sequence shown here is derived from an EMBL/GenBank/DDBJ whole genome shotgun (WGS) entry which is preliminary data.</text>
</comment>
<gene>
    <name evidence="1" type="ORF">IQ22_02877</name>
</gene>
<organism evidence="1 2">
    <name type="scientific">Pseudomonas duriflava</name>
    <dbReference type="NCBI Taxonomy" id="459528"/>
    <lineage>
        <taxon>Bacteria</taxon>
        <taxon>Pseudomonadati</taxon>
        <taxon>Pseudomonadota</taxon>
        <taxon>Gammaproteobacteria</taxon>
        <taxon>Pseudomonadales</taxon>
        <taxon>Pseudomonadaceae</taxon>
        <taxon>Pseudomonas</taxon>
    </lineage>
</organism>
<name>A0A562Q8J6_9PSED</name>
<dbReference type="EMBL" id="VLKY01000009">
    <property type="protein sequence ID" value="TWI53038.1"/>
    <property type="molecule type" value="Genomic_DNA"/>
</dbReference>
<evidence type="ECO:0000313" key="1">
    <source>
        <dbReference type="EMBL" id="TWI53038.1"/>
    </source>
</evidence>
<evidence type="ECO:0000313" key="2">
    <source>
        <dbReference type="Proteomes" id="UP000316905"/>
    </source>
</evidence>
<dbReference type="Proteomes" id="UP000316905">
    <property type="component" value="Unassembled WGS sequence"/>
</dbReference>
<keyword evidence="2" id="KW-1185">Reference proteome</keyword>
<accession>A0A562Q8J6</accession>
<reference evidence="1 2" key="1">
    <citation type="journal article" date="2015" name="Stand. Genomic Sci.">
        <title>Genomic Encyclopedia of Bacterial and Archaeal Type Strains, Phase III: the genomes of soil and plant-associated and newly described type strains.</title>
        <authorList>
            <person name="Whitman W.B."/>
            <person name="Woyke T."/>
            <person name="Klenk H.P."/>
            <person name="Zhou Y."/>
            <person name="Lilburn T.G."/>
            <person name="Beck B.J."/>
            <person name="De Vos P."/>
            <person name="Vandamme P."/>
            <person name="Eisen J.A."/>
            <person name="Garrity G."/>
            <person name="Hugenholtz P."/>
            <person name="Kyrpides N.C."/>
        </authorList>
    </citation>
    <scope>NUCLEOTIDE SEQUENCE [LARGE SCALE GENOMIC DNA]</scope>
    <source>
        <strain evidence="1 2">CGMCC 1.6858</strain>
    </source>
</reference>
<protein>
    <submittedName>
        <fullName evidence="1">Uncharacterized protein</fullName>
    </submittedName>
</protein>